<dbReference type="InterPro" id="IPR036770">
    <property type="entry name" value="Ankyrin_rpt-contain_sf"/>
</dbReference>
<feature type="repeat" description="ANK" evidence="1">
    <location>
        <begin position="33"/>
        <end position="65"/>
    </location>
</feature>
<comment type="caution">
    <text evidence="2">The sequence shown here is derived from an EMBL/GenBank/DDBJ whole genome shotgun (WGS) entry which is preliminary data.</text>
</comment>
<name>A0A8H3WCB9_9PEZI</name>
<proteinExistence type="predicted"/>
<organism evidence="2 3">
    <name type="scientific">Colletotrichum asianum</name>
    <dbReference type="NCBI Taxonomy" id="702518"/>
    <lineage>
        <taxon>Eukaryota</taxon>
        <taxon>Fungi</taxon>
        <taxon>Dikarya</taxon>
        <taxon>Ascomycota</taxon>
        <taxon>Pezizomycotina</taxon>
        <taxon>Sordariomycetes</taxon>
        <taxon>Hypocreomycetidae</taxon>
        <taxon>Glomerellales</taxon>
        <taxon>Glomerellaceae</taxon>
        <taxon>Colletotrichum</taxon>
        <taxon>Colletotrichum gloeosporioides species complex</taxon>
    </lineage>
</organism>
<evidence type="ECO:0000313" key="2">
    <source>
        <dbReference type="EMBL" id="KAF0323121.1"/>
    </source>
</evidence>
<dbReference type="InterPro" id="IPR002110">
    <property type="entry name" value="Ankyrin_rpt"/>
</dbReference>
<sequence length="149" mass="16789">MTTIHTAARHGPKSLVTYLVQSHGMDINEPDDWGFGPIYYALLSHDNTMVEHLLSLGADLDRHDLGWESVHHTPIIWALSHGENAAVSRLLVAGAKTWWTGGGTERKAILNHEIDRHYTYPSAATDTWSRTQSTEAMRKLMERTLEEQS</sequence>
<protein>
    <submittedName>
        <fullName evidence="2">Ankyrin repeat domain protein</fullName>
    </submittedName>
</protein>
<dbReference type="EMBL" id="WOWK01000055">
    <property type="protein sequence ID" value="KAF0323121.1"/>
    <property type="molecule type" value="Genomic_DNA"/>
</dbReference>
<evidence type="ECO:0000313" key="3">
    <source>
        <dbReference type="Proteomes" id="UP000434172"/>
    </source>
</evidence>
<accession>A0A8H3WCB9</accession>
<evidence type="ECO:0000256" key="1">
    <source>
        <dbReference type="PROSITE-ProRule" id="PRU00023"/>
    </source>
</evidence>
<keyword evidence="3" id="KW-1185">Reference proteome</keyword>
<keyword evidence="1" id="KW-0040">ANK repeat</keyword>
<dbReference type="PROSITE" id="PS50088">
    <property type="entry name" value="ANK_REPEAT"/>
    <property type="match status" value="2"/>
</dbReference>
<dbReference type="AlphaFoldDB" id="A0A8H3WCB9"/>
<feature type="repeat" description="ANK" evidence="1">
    <location>
        <begin position="1"/>
        <end position="32"/>
    </location>
</feature>
<dbReference type="OrthoDB" id="341259at2759"/>
<dbReference type="SUPFAM" id="SSF48403">
    <property type="entry name" value="Ankyrin repeat"/>
    <property type="match status" value="1"/>
</dbReference>
<dbReference type="Proteomes" id="UP000434172">
    <property type="component" value="Unassembled WGS sequence"/>
</dbReference>
<gene>
    <name evidence="2" type="ORF">GQ607_009665</name>
</gene>
<reference evidence="2 3" key="1">
    <citation type="submission" date="2019-12" db="EMBL/GenBank/DDBJ databases">
        <title>A genome sequence resource for the geographically widespread anthracnose pathogen Colletotrichum asianum.</title>
        <authorList>
            <person name="Meng Y."/>
        </authorList>
    </citation>
    <scope>NUCLEOTIDE SEQUENCE [LARGE SCALE GENOMIC DNA]</scope>
    <source>
        <strain evidence="2 3">ICMP 18580</strain>
    </source>
</reference>
<dbReference type="Gene3D" id="1.25.40.20">
    <property type="entry name" value="Ankyrin repeat-containing domain"/>
    <property type="match status" value="1"/>
</dbReference>
<dbReference type="Pfam" id="PF13637">
    <property type="entry name" value="Ank_4"/>
    <property type="match status" value="1"/>
</dbReference>